<dbReference type="SFLD" id="SFLDG01138">
    <property type="entry name" value="C1.6.2:_Deoxy-d-mannose-octulo"/>
    <property type="match status" value="1"/>
</dbReference>
<dbReference type="PIRSF" id="PIRSF006118">
    <property type="entry name" value="KDO8-P_Ptase"/>
    <property type="match status" value="1"/>
</dbReference>
<comment type="similarity">
    <text evidence="3">Belongs to the KdsC family.</text>
</comment>
<keyword evidence="8 13" id="KW-0378">Hydrolase</keyword>
<dbReference type="AlphaFoldDB" id="A0A847SLN3"/>
<dbReference type="FunFam" id="3.40.50.1000:FF:000029">
    <property type="entry name" value="3-deoxy-D-manno-octulosonate 8-phosphate phosphatase KdsC"/>
    <property type="match status" value="1"/>
</dbReference>
<dbReference type="InterPro" id="IPR036412">
    <property type="entry name" value="HAD-like_sf"/>
</dbReference>
<dbReference type="Gene3D" id="3.40.50.1000">
    <property type="entry name" value="HAD superfamily/HAD-like"/>
    <property type="match status" value="1"/>
</dbReference>
<feature type="binding site" evidence="12">
    <location>
        <position position="23"/>
    </location>
    <ligand>
        <name>substrate</name>
    </ligand>
</feature>
<comment type="cofactor">
    <cofactor evidence="2 12">
        <name>Mg(2+)</name>
        <dbReference type="ChEBI" id="CHEBI:18420"/>
    </cofactor>
</comment>
<keyword evidence="10" id="KW-0448">Lipopolysaccharide biosynthesis</keyword>
<evidence type="ECO:0000256" key="11">
    <source>
        <dbReference type="ARBA" id="ARBA00031051"/>
    </source>
</evidence>
<evidence type="ECO:0000256" key="9">
    <source>
        <dbReference type="ARBA" id="ARBA00022842"/>
    </source>
</evidence>
<keyword evidence="7 12" id="KW-0479">Metal-binding</keyword>
<dbReference type="GO" id="GO:0019143">
    <property type="term" value="F:3-deoxy-manno-octulosonate-8-phosphatase activity"/>
    <property type="evidence" value="ECO:0007669"/>
    <property type="project" value="UniProtKB-EC"/>
</dbReference>
<organism evidence="13 14">
    <name type="scientific">Leeia aquatica</name>
    <dbReference type="NCBI Taxonomy" id="2725557"/>
    <lineage>
        <taxon>Bacteria</taxon>
        <taxon>Pseudomonadati</taxon>
        <taxon>Pseudomonadota</taxon>
        <taxon>Betaproteobacteria</taxon>
        <taxon>Neisseriales</taxon>
        <taxon>Leeiaceae</taxon>
        <taxon>Leeia</taxon>
    </lineage>
</organism>
<reference evidence="13 14" key="1">
    <citation type="submission" date="2020-04" db="EMBL/GenBank/DDBJ databases">
        <title>Draft genome of Leeia sp. IMCC25680.</title>
        <authorList>
            <person name="Song J."/>
            <person name="Cho J.-C."/>
        </authorList>
    </citation>
    <scope>NUCLEOTIDE SEQUENCE [LARGE SCALE GENOMIC DNA]</scope>
    <source>
        <strain evidence="13 14">IMCC25680</strain>
    </source>
</reference>
<evidence type="ECO:0000256" key="10">
    <source>
        <dbReference type="ARBA" id="ARBA00022985"/>
    </source>
</evidence>
<dbReference type="EMBL" id="JABAIM010000005">
    <property type="protein sequence ID" value="NLR76852.1"/>
    <property type="molecule type" value="Genomic_DNA"/>
</dbReference>
<dbReference type="InterPro" id="IPR023214">
    <property type="entry name" value="HAD_sf"/>
</dbReference>
<accession>A0A847SLN3</accession>
<dbReference type="SFLD" id="SFLDG01136">
    <property type="entry name" value="C1.6:_Phosphoserine_Phosphatas"/>
    <property type="match status" value="1"/>
</dbReference>
<comment type="subunit">
    <text evidence="4">Homotetramer.</text>
</comment>
<evidence type="ECO:0000256" key="1">
    <source>
        <dbReference type="ARBA" id="ARBA00000898"/>
    </source>
</evidence>
<dbReference type="SUPFAM" id="SSF56784">
    <property type="entry name" value="HAD-like"/>
    <property type="match status" value="1"/>
</dbReference>
<dbReference type="GO" id="GO:0009103">
    <property type="term" value="P:lipopolysaccharide biosynthetic process"/>
    <property type="evidence" value="ECO:0007669"/>
    <property type="project" value="UniProtKB-KW"/>
</dbReference>
<name>A0A847SLN3_9NEIS</name>
<dbReference type="PANTHER" id="PTHR21485">
    <property type="entry name" value="HAD SUPERFAMILY MEMBERS CMAS AND KDSC"/>
    <property type="match status" value="1"/>
</dbReference>
<evidence type="ECO:0000256" key="5">
    <source>
        <dbReference type="ARBA" id="ARBA00013066"/>
    </source>
</evidence>
<feature type="binding site" evidence="12">
    <location>
        <position position="21"/>
    </location>
    <ligand>
        <name>Mg(2+)</name>
        <dbReference type="ChEBI" id="CHEBI:18420"/>
    </ligand>
</feature>
<evidence type="ECO:0000313" key="14">
    <source>
        <dbReference type="Proteomes" id="UP000587991"/>
    </source>
</evidence>
<dbReference type="RefSeq" id="WP_168878524.1">
    <property type="nucleotide sequence ID" value="NZ_JABAIM010000005.1"/>
</dbReference>
<protein>
    <recommendedName>
        <fullName evidence="6">3-deoxy-D-manno-octulosonate 8-phosphate phosphatase KdsC</fullName>
        <ecNumber evidence="5">3.1.3.45</ecNumber>
    </recommendedName>
    <alternativeName>
        <fullName evidence="11">KDO 8-P phosphatase</fullName>
    </alternativeName>
</protein>
<dbReference type="GO" id="GO:0046872">
    <property type="term" value="F:metal ion binding"/>
    <property type="evidence" value="ECO:0007669"/>
    <property type="project" value="UniProtKB-KW"/>
</dbReference>
<sequence length="178" mass="19105">MTDFSPELRSRAQAIRLMAFDVDGVLTDGKLYLNDAGEEMKAFNTLDGHGLKMLQASGVAVAIITGRRSRTVELRATNLGIQHVFQGVEDKRSCFLALLAELQLSPAQAGFMGDDVVDLPPMRSSGLAVSVPAAPAVVQQHAHWVTRRAGGEGAARELCELIMAAQGTLDAQLARYLD</sequence>
<keyword evidence="9 12" id="KW-0460">Magnesium</keyword>
<evidence type="ECO:0000256" key="3">
    <source>
        <dbReference type="ARBA" id="ARBA00005893"/>
    </source>
</evidence>
<comment type="catalytic activity">
    <reaction evidence="1">
        <text>3-deoxy-alpha-D-manno-2-octulosonate-8-phosphate + H2O = 3-deoxy-alpha-D-manno-oct-2-ulosonate + phosphate</text>
        <dbReference type="Rhea" id="RHEA:11500"/>
        <dbReference type="ChEBI" id="CHEBI:15377"/>
        <dbReference type="ChEBI" id="CHEBI:43474"/>
        <dbReference type="ChEBI" id="CHEBI:85985"/>
        <dbReference type="ChEBI" id="CHEBI:85986"/>
        <dbReference type="EC" id="3.1.3.45"/>
    </reaction>
</comment>
<evidence type="ECO:0000313" key="13">
    <source>
        <dbReference type="EMBL" id="NLR76852.1"/>
    </source>
</evidence>
<dbReference type="EC" id="3.1.3.45" evidence="5"/>
<dbReference type="Pfam" id="PF00702">
    <property type="entry name" value="Hydrolase"/>
    <property type="match status" value="1"/>
</dbReference>
<evidence type="ECO:0000256" key="4">
    <source>
        <dbReference type="ARBA" id="ARBA00011881"/>
    </source>
</evidence>
<proteinExistence type="inferred from homology"/>
<feature type="binding site" evidence="12">
    <location>
        <position position="114"/>
    </location>
    <ligand>
        <name>Mg(2+)</name>
        <dbReference type="ChEBI" id="CHEBI:18420"/>
    </ligand>
</feature>
<gene>
    <name evidence="13" type="ORF">HF682_16915</name>
</gene>
<dbReference type="CDD" id="cd01630">
    <property type="entry name" value="HAD_KDO-like"/>
    <property type="match status" value="1"/>
</dbReference>
<comment type="caution">
    <text evidence="13">The sequence shown here is derived from an EMBL/GenBank/DDBJ whole genome shotgun (WGS) entry which is preliminary data.</text>
</comment>
<evidence type="ECO:0000256" key="8">
    <source>
        <dbReference type="ARBA" id="ARBA00022801"/>
    </source>
</evidence>
<evidence type="ECO:0000256" key="2">
    <source>
        <dbReference type="ARBA" id="ARBA00001946"/>
    </source>
</evidence>
<keyword evidence="14" id="KW-1185">Reference proteome</keyword>
<dbReference type="GO" id="GO:0008781">
    <property type="term" value="F:N-acylneuraminate cytidylyltransferase activity"/>
    <property type="evidence" value="ECO:0007669"/>
    <property type="project" value="TreeGrafter"/>
</dbReference>
<dbReference type="InterPro" id="IPR050793">
    <property type="entry name" value="CMP-NeuNAc_synthase"/>
</dbReference>
<evidence type="ECO:0000256" key="6">
    <source>
        <dbReference type="ARBA" id="ARBA00020092"/>
    </source>
</evidence>
<dbReference type="Proteomes" id="UP000587991">
    <property type="component" value="Unassembled WGS sequence"/>
</dbReference>
<dbReference type="NCBIfam" id="TIGR01670">
    <property type="entry name" value="KdsC-phosphatas"/>
    <property type="match status" value="1"/>
</dbReference>
<dbReference type="PANTHER" id="PTHR21485:SF6">
    <property type="entry name" value="N-ACYLNEURAMINATE CYTIDYLYLTRANSFERASE-RELATED"/>
    <property type="match status" value="1"/>
</dbReference>
<evidence type="ECO:0000256" key="12">
    <source>
        <dbReference type="PIRSR" id="PIRSR006118-2"/>
    </source>
</evidence>
<evidence type="ECO:0000256" key="7">
    <source>
        <dbReference type="ARBA" id="ARBA00022723"/>
    </source>
</evidence>
<dbReference type="InterPro" id="IPR010023">
    <property type="entry name" value="KdsC_fam"/>
</dbReference>
<dbReference type="SFLD" id="SFLDS00003">
    <property type="entry name" value="Haloacid_Dehalogenase"/>
    <property type="match status" value="1"/>
</dbReference>